<dbReference type="Proteomes" id="UP000235672">
    <property type="component" value="Unassembled WGS sequence"/>
</dbReference>
<feature type="region of interest" description="Disordered" evidence="1">
    <location>
        <begin position="136"/>
        <end position="156"/>
    </location>
</feature>
<reference evidence="2 3" key="1">
    <citation type="submission" date="2016-05" db="EMBL/GenBank/DDBJ databases">
        <title>A degradative enzymes factory behind the ericoid mycorrhizal symbiosis.</title>
        <authorList>
            <consortium name="DOE Joint Genome Institute"/>
            <person name="Martino E."/>
            <person name="Morin E."/>
            <person name="Grelet G."/>
            <person name="Kuo A."/>
            <person name="Kohler A."/>
            <person name="Daghino S."/>
            <person name="Barry K."/>
            <person name="Choi C."/>
            <person name="Cichocki N."/>
            <person name="Clum A."/>
            <person name="Copeland A."/>
            <person name="Hainaut M."/>
            <person name="Haridas S."/>
            <person name="Labutti K."/>
            <person name="Lindquist E."/>
            <person name="Lipzen A."/>
            <person name="Khouja H.-R."/>
            <person name="Murat C."/>
            <person name="Ohm R."/>
            <person name="Olson A."/>
            <person name="Spatafora J."/>
            <person name="Veneault-Fourrey C."/>
            <person name="Henrissat B."/>
            <person name="Grigoriev I."/>
            <person name="Martin F."/>
            <person name="Perotto S."/>
        </authorList>
    </citation>
    <scope>NUCLEOTIDE SEQUENCE [LARGE SCALE GENOMIC DNA]</scope>
    <source>
        <strain evidence="2 3">UAMH 7357</strain>
    </source>
</reference>
<organism evidence="2 3">
    <name type="scientific">Hyaloscypha hepaticicola</name>
    <dbReference type="NCBI Taxonomy" id="2082293"/>
    <lineage>
        <taxon>Eukaryota</taxon>
        <taxon>Fungi</taxon>
        <taxon>Dikarya</taxon>
        <taxon>Ascomycota</taxon>
        <taxon>Pezizomycotina</taxon>
        <taxon>Leotiomycetes</taxon>
        <taxon>Helotiales</taxon>
        <taxon>Hyaloscyphaceae</taxon>
        <taxon>Hyaloscypha</taxon>
    </lineage>
</organism>
<dbReference type="AlphaFoldDB" id="A0A2J6PM60"/>
<keyword evidence="3" id="KW-1185">Reference proteome</keyword>
<name>A0A2J6PM60_9HELO</name>
<proteinExistence type="predicted"/>
<gene>
    <name evidence="2" type="ORF">NA56DRAFT_710063</name>
</gene>
<evidence type="ECO:0000313" key="3">
    <source>
        <dbReference type="Proteomes" id="UP000235672"/>
    </source>
</evidence>
<evidence type="ECO:0000256" key="1">
    <source>
        <dbReference type="SAM" id="MobiDB-lite"/>
    </source>
</evidence>
<protein>
    <submittedName>
        <fullName evidence="2">Uncharacterized protein</fullName>
    </submittedName>
</protein>
<evidence type="ECO:0000313" key="2">
    <source>
        <dbReference type="EMBL" id="PMD15138.1"/>
    </source>
</evidence>
<dbReference type="EMBL" id="KZ613515">
    <property type="protein sequence ID" value="PMD15138.1"/>
    <property type="molecule type" value="Genomic_DNA"/>
</dbReference>
<sequence>MSTTTTTSPHEPEIAETSAIQNESLIHALREAKITILHSESNQKLSLEKELHEKGCRVIAGESKIKVEKVESEKEKKEQFAKEMISEVKLCAEYVKEEHQQRMQYAKEDHDTLKRYMKEEHGAKIRVLEHIDWNGQMQKQKGAEERDEMDVDDTKQEFERVGYEEPRLMLWKRSGRFSDGWKEYATLNCIGLNGKKGIY</sequence>
<accession>A0A2J6PM60</accession>